<feature type="transmembrane region" description="Helical" evidence="1">
    <location>
        <begin position="546"/>
        <end position="569"/>
    </location>
</feature>
<organism evidence="2 3">
    <name type="scientific">Nonomuraea rhodomycinica</name>
    <dbReference type="NCBI Taxonomy" id="1712872"/>
    <lineage>
        <taxon>Bacteria</taxon>
        <taxon>Bacillati</taxon>
        <taxon>Actinomycetota</taxon>
        <taxon>Actinomycetes</taxon>
        <taxon>Streptosporangiales</taxon>
        <taxon>Streptosporangiaceae</taxon>
        <taxon>Nonomuraea</taxon>
    </lineage>
</organism>
<keyword evidence="3" id="KW-1185">Reference proteome</keyword>
<feature type="transmembrane region" description="Helical" evidence="1">
    <location>
        <begin position="788"/>
        <end position="811"/>
    </location>
</feature>
<feature type="transmembrane region" description="Helical" evidence="1">
    <location>
        <begin position="633"/>
        <end position="651"/>
    </location>
</feature>
<name>A0A7Y6IWM6_9ACTN</name>
<feature type="transmembrane region" description="Helical" evidence="1">
    <location>
        <begin position="576"/>
        <end position="597"/>
    </location>
</feature>
<dbReference type="InterPro" id="IPR016024">
    <property type="entry name" value="ARM-type_fold"/>
</dbReference>
<dbReference type="RefSeq" id="WP_175604999.1">
    <property type="nucleotide sequence ID" value="NZ_JABWGO010000012.1"/>
</dbReference>
<keyword evidence="1" id="KW-0812">Transmembrane</keyword>
<keyword evidence="1" id="KW-0472">Membrane</keyword>
<feature type="transmembrane region" description="Helical" evidence="1">
    <location>
        <begin position="517"/>
        <end position="534"/>
    </location>
</feature>
<gene>
    <name evidence="2" type="ORF">HT134_36310</name>
</gene>
<reference evidence="2 3" key="1">
    <citation type="submission" date="2020-06" db="EMBL/GenBank/DDBJ databases">
        <authorList>
            <person name="Chanama M."/>
        </authorList>
    </citation>
    <scope>NUCLEOTIDE SEQUENCE [LARGE SCALE GENOMIC DNA]</scope>
    <source>
        <strain evidence="2 3">TBRC6557</strain>
    </source>
</reference>
<evidence type="ECO:0000313" key="3">
    <source>
        <dbReference type="Proteomes" id="UP000546126"/>
    </source>
</evidence>
<comment type="caution">
    <text evidence="2">The sequence shown here is derived from an EMBL/GenBank/DDBJ whole genome shotgun (WGS) entry which is preliminary data.</text>
</comment>
<sequence length="1132" mass="116516">MPGTPLAEAYVRVRALTDRFKDDVERGFAGLGDQFGKQFSQEAANRLRDERGRFAAAGRDLGDAAGDAAGEEFGRRMAEAGAVRFGDDGAPFVAAGKRLGGDAGDAGGQEFSRRFWRDANGRWRDERGRFVSAGEALGEAAGDGINRGIDRRMRDGHGSRLGETFGRAFVDGLGGSLSKLGDLGKRALDAMLPSLGRFTAGLGAATSAAAGLLATVGKWAAVASGVAALGAAAASAAGYTVALAASLAPLGGLLAALPGVALAGAAAFSVWKLATGGLGEAMGAALSGNAKKLEEALGKLSESGRAFITEFQQAIPLLQGFKAVAQDAFLEPLLGQMERWLTSANVLRPAIAGLAGEFGGMVRTVLDFATADRTLGQFNTVIGDTHTLVGALNGALQPLLRGFVDLGTVGSSWLAGLSGGLTDSLTRFGEWMSRVSAGGQAWAWMDRALAVLKQLGALAKDLWDIFDGLMDAARTAGGDALGVLGQLVDVFARWVKSAQGQDVLVTVFRALNDIGRALLPIIQAVGGAVAAIAPEAAKLATALGPVLAQAIAALGPAIAAVGPGIVAMIHGIGQAVAALAPAMLPLGQAIAAAFATLKPLLAAIGPAIAALLPGVQAFFGAFALGVAQLAPALQPLGAALGGILSAIAPLLPVVGQLAALIATSLAGGVQAILPSLQRLVGALGQALAALAPIVPMVVELAASVINALVPALAPLLPQIAALITHLVQGLVPALTPLMPIIGQLVGVIGQAFVSVLGELIGVILQILPPLTQTAQIIGLALLDAVRQVAPYIPQLVGAFLSFLPALVNLLPPLADLAVSLMPRFIDAVVAILPHLPALIRSMVDLNQAMLPLLPVFTDLLKRMAPHIPLFIELAAVIAERVLPQITKFLIIVTQTVGGVIQKFTELYDRLIGHSIIPDLINGIKNWISGLPDMFARWFGQAKDWAIGKFNELLNWVRGLPGAITGALGNMGSLLGGAGRDLIVGFWNGMVGMYNWLRDSLYNFFRGIMPDWVRDALGIHSPSRLFAEIGKQLPAGLVVGMDAGQPMIQSAAQRMADATVGAFTEPASPAPAFDGAFAAPAAAPGAAAAGGGVTIENLTVRGILDPRDPGSFRRMVEEIRQEIRTLDREVYAG</sequence>
<feature type="transmembrane region" description="Helical" evidence="1">
    <location>
        <begin position="226"/>
        <end position="247"/>
    </location>
</feature>
<dbReference type="Proteomes" id="UP000546126">
    <property type="component" value="Unassembled WGS sequence"/>
</dbReference>
<protein>
    <recommendedName>
        <fullName evidence="4">Phage-related protein</fullName>
    </recommendedName>
</protein>
<dbReference type="AlphaFoldDB" id="A0A7Y6IWM6"/>
<dbReference type="SUPFAM" id="SSF48371">
    <property type="entry name" value="ARM repeat"/>
    <property type="match status" value="1"/>
</dbReference>
<feature type="transmembrane region" description="Helical" evidence="1">
    <location>
        <begin position="715"/>
        <end position="737"/>
    </location>
</feature>
<proteinExistence type="predicted"/>
<evidence type="ECO:0000256" key="1">
    <source>
        <dbReference type="SAM" id="Phobius"/>
    </source>
</evidence>
<accession>A0A7Y6IWM6</accession>
<feature type="transmembrane region" description="Helical" evidence="1">
    <location>
        <begin position="688"/>
        <end position="709"/>
    </location>
</feature>
<keyword evidence="1" id="KW-1133">Transmembrane helix</keyword>
<evidence type="ECO:0000313" key="2">
    <source>
        <dbReference type="EMBL" id="NUW45540.1"/>
    </source>
</evidence>
<feature type="transmembrane region" description="Helical" evidence="1">
    <location>
        <begin position="195"/>
        <end position="214"/>
    </location>
</feature>
<feature type="transmembrane region" description="Helical" evidence="1">
    <location>
        <begin position="253"/>
        <end position="274"/>
    </location>
</feature>
<evidence type="ECO:0008006" key="4">
    <source>
        <dbReference type="Google" id="ProtNLM"/>
    </source>
</evidence>
<dbReference type="EMBL" id="JABWGO010000012">
    <property type="protein sequence ID" value="NUW45540.1"/>
    <property type="molecule type" value="Genomic_DNA"/>
</dbReference>
<feature type="transmembrane region" description="Helical" evidence="1">
    <location>
        <begin position="744"/>
        <end position="768"/>
    </location>
</feature>
<feature type="transmembrane region" description="Helical" evidence="1">
    <location>
        <begin position="603"/>
        <end position="626"/>
    </location>
</feature>